<evidence type="ECO:0000256" key="1">
    <source>
        <dbReference type="ARBA" id="ARBA00008954"/>
    </source>
</evidence>
<protein>
    <submittedName>
        <fullName evidence="2">Uncharacterized protein</fullName>
    </submittedName>
</protein>
<keyword evidence="3" id="KW-1185">Reference proteome</keyword>
<dbReference type="Proteomes" id="UP000054251">
    <property type="component" value="Unassembled WGS sequence"/>
</dbReference>
<evidence type="ECO:0000313" key="2">
    <source>
        <dbReference type="EMBL" id="KRZ98431.1"/>
    </source>
</evidence>
<comment type="similarity">
    <text evidence="1">Belongs to the class-III pyridoxal-phosphate-dependent aminotransferase family.</text>
</comment>
<dbReference type="SUPFAM" id="SSF53383">
    <property type="entry name" value="PLP-dependent transferases"/>
    <property type="match status" value="1"/>
</dbReference>
<dbReference type="InterPro" id="IPR015424">
    <property type="entry name" value="PyrdxlP-dep_Trfase"/>
</dbReference>
<dbReference type="PANTHER" id="PTHR43094:SF1">
    <property type="entry name" value="AMINOTRANSFERASE CLASS-III"/>
    <property type="match status" value="1"/>
</dbReference>
<organism evidence="2 3">
    <name type="scientific">Debaryomyces fabryi</name>
    <dbReference type="NCBI Taxonomy" id="58627"/>
    <lineage>
        <taxon>Eukaryota</taxon>
        <taxon>Fungi</taxon>
        <taxon>Dikarya</taxon>
        <taxon>Ascomycota</taxon>
        <taxon>Saccharomycotina</taxon>
        <taxon>Pichiomycetes</taxon>
        <taxon>Debaryomycetaceae</taxon>
        <taxon>Debaryomyces</taxon>
    </lineage>
</organism>
<dbReference type="Gene3D" id="3.40.640.10">
    <property type="entry name" value="Type I PLP-dependent aspartate aminotransferase-like (Major domain)"/>
    <property type="match status" value="1"/>
</dbReference>
<dbReference type="InterPro" id="IPR015421">
    <property type="entry name" value="PyrdxlP-dep_Trfase_major"/>
</dbReference>
<accession>A0A0V1PQK0</accession>
<gene>
    <name evidence="2" type="ORF">AC631_05809</name>
</gene>
<reference evidence="2 3" key="1">
    <citation type="submission" date="2015-11" db="EMBL/GenBank/DDBJ databases">
        <title>The genome of Debaryomyces fabryi.</title>
        <authorList>
            <person name="Tafer H."/>
            <person name="Lopandic K."/>
        </authorList>
    </citation>
    <scope>NUCLEOTIDE SEQUENCE [LARGE SCALE GENOMIC DNA]</scope>
    <source>
        <strain evidence="2 3">CBS 789</strain>
    </source>
</reference>
<dbReference type="RefSeq" id="XP_015464534.1">
    <property type="nucleotide sequence ID" value="XM_015614638.1"/>
</dbReference>
<name>A0A0V1PQK0_9ASCO</name>
<dbReference type="GeneID" id="26842818"/>
<dbReference type="EMBL" id="LMYN01000288">
    <property type="protein sequence ID" value="KRZ98431.1"/>
    <property type="molecule type" value="Genomic_DNA"/>
</dbReference>
<dbReference type="PANTHER" id="PTHR43094">
    <property type="entry name" value="AMINOTRANSFERASE"/>
    <property type="match status" value="1"/>
</dbReference>
<dbReference type="AlphaFoldDB" id="A0A0V1PQK0"/>
<comment type="caution">
    <text evidence="2">The sequence shown here is derived from an EMBL/GenBank/DDBJ whole genome shotgun (WGS) entry which is preliminary data.</text>
</comment>
<evidence type="ECO:0000313" key="3">
    <source>
        <dbReference type="Proteomes" id="UP000054251"/>
    </source>
</evidence>
<proteinExistence type="inferred from homology"/>
<dbReference type="GO" id="GO:0005829">
    <property type="term" value="C:cytosol"/>
    <property type="evidence" value="ECO:0007669"/>
    <property type="project" value="TreeGrafter"/>
</dbReference>
<sequence length="89" mass="9615">MCGTGRSCYRRIELLGVVCLKGPDIQTIGKTLGSGYVTVAGILISPKVKEAFVERSGTIAGAQTYHQHSFKCCVALAVQKKNPKVRFKT</sequence>
<dbReference type="OrthoDB" id="10261433at2759"/>